<dbReference type="InterPro" id="IPR031107">
    <property type="entry name" value="Small_HSP"/>
</dbReference>
<evidence type="ECO:0000259" key="1">
    <source>
        <dbReference type="PROSITE" id="PS01031"/>
    </source>
</evidence>
<organism evidence="2">
    <name type="scientific">marine sediment metagenome</name>
    <dbReference type="NCBI Taxonomy" id="412755"/>
    <lineage>
        <taxon>unclassified sequences</taxon>
        <taxon>metagenomes</taxon>
        <taxon>ecological metagenomes</taxon>
    </lineage>
</organism>
<reference evidence="2" key="1">
    <citation type="journal article" date="2015" name="Nature">
        <title>Complex archaea that bridge the gap between prokaryotes and eukaryotes.</title>
        <authorList>
            <person name="Spang A."/>
            <person name="Saw J.H."/>
            <person name="Jorgensen S.L."/>
            <person name="Zaremba-Niedzwiedzka K."/>
            <person name="Martijn J."/>
            <person name="Lind A.E."/>
            <person name="van Eijk R."/>
            <person name="Schleper C."/>
            <person name="Guy L."/>
            <person name="Ettema T.J."/>
        </authorList>
    </citation>
    <scope>NUCLEOTIDE SEQUENCE</scope>
</reference>
<sequence length="145" mass="16510">MNTFSRGTLFDIDKFFNGFYQTTPSYRPVTKQADSTLSPKVDIFEQENDYQLIVELAGISKENVTVSIDESTLTIEASNKDTTTDENSGKLLRRERLHGKFVRSFDLGKSVEHNQIKAAFKDGLLILTIPKVKEEVIEPRQIDIH</sequence>
<dbReference type="Gene3D" id="2.60.40.790">
    <property type="match status" value="1"/>
</dbReference>
<protein>
    <recommendedName>
        <fullName evidence="1">SHSP domain-containing protein</fullName>
    </recommendedName>
</protein>
<evidence type="ECO:0000313" key="2">
    <source>
        <dbReference type="EMBL" id="KKK86756.1"/>
    </source>
</evidence>
<proteinExistence type="predicted"/>
<feature type="domain" description="SHSP" evidence="1">
    <location>
        <begin position="32"/>
        <end position="145"/>
    </location>
</feature>
<gene>
    <name evidence="2" type="ORF">LCGC14_2760050</name>
</gene>
<dbReference type="InterPro" id="IPR008978">
    <property type="entry name" value="HSP20-like_chaperone"/>
</dbReference>
<accession>A0A0F9BQS0</accession>
<dbReference type="AlphaFoldDB" id="A0A0F9BQS0"/>
<dbReference type="PANTHER" id="PTHR11527">
    <property type="entry name" value="HEAT-SHOCK PROTEIN 20 FAMILY MEMBER"/>
    <property type="match status" value="1"/>
</dbReference>
<name>A0A0F9BQS0_9ZZZZ</name>
<dbReference type="SUPFAM" id="SSF49764">
    <property type="entry name" value="HSP20-like chaperones"/>
    <property type="match status" value="1"/>
</dbReference>
<dbReference type="Pfam" id="PF00011">
    <property type="entry name" value="HSP20"/>
    <property type="match status" value="1"/>
</dbReference>
<comment type="caution">
    <text evidence="2">The sequence shown here is derived from an EMBL/GenBank/DDBJ whole genome shotgun (WGS) entry which is preliminary data.</text>
</comment>
<dbReference type="EMBL" id="LAZR01050704">
    <property type="protein sequence ID" value="KKK86756.1"/>
    <property type="molecule type" value="Genomic_DNA"/>
</dbReference>
<dbReference type="InterPro" id="IPR002068">
    <property type="entry name" value="A-crystallin/Hsp20_dom"/>
</dbReference>
<dbReference type="PROSITE" id="PS01031">
    <property type="entry name" value="SHSP"/>
    <property type="match status" value="1"/>
</dbReference>